<evidence type="ECO:0000313" key="4">
    <source>
        <dbReference type="EMBL" id="MCF4007721.1"/>
    </source>
</evidence>
<sequence>MRRSRVMHGLAALLTSCALGCALAPTAAAADIAPWTGMGAQLPPKDNLNAAKLAGGHAQDPSPTGVNEECTPAPGENPVILIHGMASNAYEAWAGLGPLLKSQGKCVYALNYGAYPGADGQGSSAMGAIPGTYGVAPLAKNVEEVSAQIDSIREHTGAEKVDLVGWSQGGTIATAYTKARGGKGVGTVVTLAGVLRGTSMMGLANLHREMQLAGAPIDPVVTGILGPVGNDLLEMSPFMTQLRDGGLEVDGVRYVSISTLFDTAATPLNNTQFSSGDYQNIVLQDGCPNDLADHQGMPYDPRAMAYTVNALGGNVPVQCTGTVGPFIPGSSM</sequence>
<keyword evidence="4" id="KW-0378">Hydrolase</keyword>
<dbReference type="RefSeq" id="WP_236120048.1">
    <property type="nucleotide sequence ID" value="NZ_JAKGSI010000007.1"/>
</dbReference>
<evidence type="ECO:0000313" key="5">
    <source>
        <dbReference type="Proteomes" id="UP001139336"/>
    </source>
</evidence>
<feature type="chain" id="PRO_5040894684" evidence="2">
    <location>
        <begin position="30"/>
        <end position="332"/>
    </location>
</feature>
<gene>
    <name evidence="4" type="ORF">L1O03_11155</name>
</gene>
<feature type="region of interest" description="Disordered" evidence="1">
    <location>
        <begin position="50"/>
        <end position="73"/>
    </location>
</feature>
<organism evidence="4 5">
    <name type="scientific">Corynebacterium uropygiale</name>
    <dbReference type="NCBI Taxonomy" id="1775911"/>
    <lineage>
        <taxon>Bacteria</taxon>
        <taxon>Bacillati</taxon>
        <taxon>Actinomycetota</taxon>
        <taxon>Actinomycetes</taxon>
        <taxon>Mycobacteriales</taxon>
        <taxon>Corynebacteriaceae</taxon>
        <taxon>Corynebacterium</taxon>
    </lineage>
</organism>
<dbReference type="SUPFAM" id="SSF53474">
    <property type="entry name" value="alpha/beta-Hydrolases"/>
    <property type="match status" value="1"/>
</dbReference>
<dbReference type="PROSITE" id="PS51257">
    <property type="entry name" value="PROKAR_LIPOPROTEIN"/>
    <property type="match status" value="1"/>
</dbReference>
<accession>A0A9X1QRC0</accession>
<name>A0A9X1QRC0_9CORY</name>
<dbReference type="GO" id="GO:0016787">
    <property type="term" value="F:hydrolase activity"/>
    <property type="evidence" value="ECO:0007669"/>
    <property type="project" value="UniProtKB-KW"/>
</dbReference>
<dbReference type="Proteomes" id="UP001139336">
    <property type="component" value="Unassembled WGS sequence"/>
</dbReference>
<reference evidence="4" key="1">
    <citation type="submission" date="2022-01" db="EMBL/GenBank/DDBJ databases">
        <title>Corynebacterium sp. nov isolated from isolated from the feces of the greater white-fronted geese (Anser albifrons) at Poyang Lake, PR China.</title>
        <authorList>
            <person name="Liu Q."/>
        </authorList>
    </citation>
    <scope>NUCLEOTIDE SEQUENCE</scope>
    <source>
        <strain evidence="4">JCM 32435</strain>
    </source>
</reference>
<evidence type="ECO:0000256" key="2">
    <source>
        <dbReference type="SAM" id="SignalP"/>
    </source>
</evidence>
<evidence type="ECO:0000259" key="3">
    <source>
        <dbReference type="Pfam" id="PF00561"/>
    </source>
</evidence>
<dbReference type="InterPro" id="IPR000073">
    <property type="entry name" value="AB_hydrolase_1"/>
</dbReference>
<dbReference type="InterPro" id="IPR029058">
    <property type="entry name" value="AB_hydrolase_fold"/>
</dbReference>
<feature type="signal peptide" evidence="2">
    <location>
        <begin position="1"/>
        <end position="29"/>
    </location>
</feature>
<proteinExistence type="predicted"/>
<dbReference type="Pfam" id="PF00561">
    <property type="entry name" value="Abhydrolase_1"/>
    <property type="match status" value="1"/>
</dbReference>
<feature type="domain" description="AB hydrolase-1" evidence="3">
    <location>
        <begin position="77"/>
        <end position="206"/>
    </location>
</feature>
<evidence type="ECO:0000256" key="1">
    <source>
        <dbReference type="SAM" id="MobiDB-lite"/>
    </source>
</evidence>
<dbReference type="EMBL" id="JAKGSI010000007">
    <property type="protein sequence ID" value="MCF4007721.1"/>
    <property type="molecule type" value="Genomic_DNA"/>
</dbReference>
<keyword evidence="2" id="KW-0732">Signal</keyword>
<dbReference type="AlphaFoldDB" id="A0A9X1QRC0"/>
<comment type="caution">
    <text evidence="4">The sequence shown here is derived from an EMBL/GenBank/DDBJ whole genome shotgun (WGS) entry which is preliminary data.</text>
</comment>
<protein>
    <submittedName>
        <fullName evidence="4">Alpha/beta fold hydrolase</fullName>
    </submittedName>
</protein>
<keyword evidence="5" id="KW-1185">Reference proteome</keyword>
<dbReference type="Gene3D" id="3.40.50.1820">
    <property type="entry name" value="alpha/beta hydrolase"/>
    <property type="match status" value="1"/>
</dbReference>